<keyword evidence="2" id="KW-1185">Reference proteome</keyword>
<dbReference type="EMBL" id="JBHUEY010000006">
    <property type="protein sequence ID" value="MFD1785248.1"/>
    <property type="molecule type" value="Genomic_DNA"/>
</dbReference>
<gene>
    <name evidence="1" type="ORF">ACFSC0_17740</name>
</gene>
<name>A0ABW4N5Y6_9CAUL</name>
<reference evidence="2" key="1">
    <citation type="journal article" date="2019" name="Int. J. Syst. Evol. Microbiol.">
        <title>The Global Catalogue of Microorganisms (GCM) 10K type strain sequencing project: providing services to taxonomists for standard genome sequencing and annotation.</title>
        <authorList>
            <consortium name="The Broad Institute Genomics Platform"/>
            <consortium name="The Broad Institute Genome Sequencing Center for Infectious Disease"/>
            <person name="Wu L."/>
            <person name="Ma J."/>
        </authorList>
    </citation>
    <scope>NUCLEOTIDE SEQUENCE [LARGE SCALE GENOMIC DNA]</scope>
    <source>
        <strain evidence="2">DFY28</strain>
    </source>
</reference>
<accession>A0ABW4N5Y6</accession>
<organism evidence="1 2">
    <name type="scientific">Phenylobacterium terrae</name>
    <dbReference type="NCBI Taxonomy" id="2665495"/>
    <lineage>
        <taxon>Bacteria</taxon>
        <taxon>Pseudomonadati</taxon>
        <taxon>Pseudomonadota</taxon>
        <taxon>Alphaproteobacteria</taxon>
        <taxon>Caulobacterales</taxon>
        <taxon>Caulobacteraceae</taxon>
        <taxon>Phenylobacterium</taxon>
    </lineage>
</organism>
<sequence>MDRRYFLARLRGAAASAPIVLPDLGDPAQVARRAAELLSHVNGRVVRPEDVELAPYRPDPQQADRAKAG</sequence>
<proteinExistence type="predicted"/>
<comment type="caution">
    <text evidence="1">The sequence shown here is derived from an EMBL/GenBank/DDBJ whole genome shotgun (WGS) entry which is preliminary data.</text>
</comment>
<dbReference type="RefSeq" id="WP_377282200.1">
    <property type="nucleotide sequence ID" value="NZ_JBHRSI010000005.1"/>
</dbReference>
<evidence type="ECO:0000313" key="1">
    <source>
        <dbReference type="EMBL" id="MFD1785248.1"/>
    </source>
</evidence>
<evidence type="ECO:0000313" key="2">
    <source>
        <dbReference type="Proteomes" id="UP001597237"/>
    </source>
</evidence>
<protein>
    <submittedName>
        <fullName evidence="1">Uncharacterized protein</fullName>
    </submittedName>
</protein>
<dbReference type="Proteomes" id="UP001597237">
    <property type="component" value="Unassembled WGS sequence"/>
</dbReference>